<dbReference type="PANTHER" id="PTHR35333">
    <property type="entry name" value="BETA-LACTAMASE"/>
    <property type="match status" value="1"/>
</dbReference>
<dbReference type="Pfam" id="PF13354">
    <property type="entry name" value="Beta-lactamase2"/>
    <property type="match status" value="1"/>
</dbReference>
<dbReference type="GO" id="GO:0030655">
    <property type="term" value="P:beta-lactam antibiotic catabolic process"/>
    <property type="evidence" value="ECO:0007669"/>
    <property type="project" value="InterPro"/>
</dbReference>
<protein>
    <submittedName>
        <fullName evidence="3">Serine hydrolase</fullName>
    </submittedName>
</protein>
<dbReference type="InterPro" id="IPR012338">
    <property type="entry name" value="Beta-lactam/transpept-like"/>
</dbReference>
<sequence>MAQLRVQYGQPIAVLRIIPASDFDGTVEVQYEKAVIAARMVLDRDPPYPVIGLQITGVNIAEDSVGKIKEEMRALLGQTGFEVAEISNGTPAYIDGLNQRKQFAIGSVFKLYVLATLSEQIKGGEKKWSDVVALNHQSLPSGVLQNWPAGAPLTLQTLATLMISISDNTATDMLIDHVGRRKIEQLLRRSGHSDPSKALPFLTTLETFALKMPRNDDLRERFAAATESNQHRLLEQEKSRLGIDSVSVTNLATSPRHIDTIEWFASPADISKLLAAMHSVKDQVVTEILAINPIIPPGDAKRWEYVGSKGGSEPGVVSFAFLIEAKSGRSYAISGSWNNPKTPVDETKFLGLMNRLLNITAERR</sequence>
<keyword evidence="4" id="KW-1185">Reference proteome</keyword>
<dbReference type="GO" id="GO:0008800">
    <property type="term" value="F:beta-lactamase activity"/>
    <property type="evidence" value="ECO:0007669"/>
    <property type="project" value="UniProtKB-EC"/>
</dbReference>
<dbReference type="InterPro" id="IPR000871">
    <property type="entry name" value="Beta-lactam_class-A"/>
</dbReference>
<dbReference type="InterPro" id="IPR045155">
    <property type="entry name" value="Beta-lactam_cat"/>
</dbReference>
<evidence type="ECO:0000256" key="1">
    <source>
        <dbReference type="ARBA" id="ARBA00001526"/>
    </source>
</evidence>
<dbReference type="GO" id="GO:0046677">
    <property type="term" value="P:response to antibiotic"/>
    <property type="evidence" value="ECO:0007669"/>
    <property type="project" value="InterPro"/>
</dbReference>
<dbReference type="RefSeq" id="WP_168817667.1">
    <property type="nucleotide sequence ID" value="NZ_CP051217.1"/>
</dbReference>
<comment type="catalytic activity">
    <reaction evidence="1">
        <text>a beta-lactam + H2O = a substituted beta-amino acid</text>
        <dbReference type="Rhea" id="RHEA:20401"/>
        <dbReference type="ChEBI" id="CHEBI:15377"/>
        <dbReference type="ChEBI" id="CHEBI:35627"/>
        <dbReference type="ChEBI" id="CHEBI:140347"/>
        <dbReference type="EC" id="3.5.2.6"/>
    </reaction>
</comment>
<accession>A0A6H2DK01</accession>
<dbReference type="AlphaFoldDB" id="A0A6H2DK01"/>
<keyword evidence="3" id="KW-0378">Hydrolase</keyword>
<dbReference type="KEGG" id="phao:HF685_00565"/>
<name>A0A6H2DK01_9SPHN</name>
<proteinExistence type="predicted"/>
<reference evidence="3 4" key="1">
    <citation type="submission" date="2020-04" db="EMBL/GenBank/DDBJ databases">
        <title>Genome sequence for Sphingorhabdus sp. strain M1.</title>
        <authorList>
            <person name="Park S.-J."/>
        </authorList>
    </citation>
    <scope>NUCLEOTIDE SEQUENCE [LARGE SCALE GENOMIC DNA]</scope>
    <source>
        <strain evidence="3 4">JK6</strain>
    </source>
</reference>
<feature type="domain" description="Beta-lactamase class A catalytic" evidence="2">
    <location>
        <begin position="96"/>
        <end position="194"/>
    </location>
</feature>
<evidence type="ECO:0000313" key="3">
    <source>
        <dbReference type="EMBL" id="QJB67986.1"/>
    </source>
</evidence>
<gene>
    <name evidence="3" type="ORF">HF685_00565</name>
</gene>
<evidence type="ECO:0000259" key="2">
    <source>
        <dbReference type="Pfam" id="PF13354"/>
    </source>
</evidence>
<dbReference type="EMBL" id="CP051217">
    <property type="protein sequence ID" value="QJB67986.1"/>
    <property type="molecule type" value="Genomic_DNA"/>
</dbReference>
<organism evidence="3 4">
    <name type="scientific">Parasphingorhabdus halotolerans</name>
    <dbReference type="NCBI Taxonomy" id="2725558"/>
    <lineage>
        <taxon>Bacteria</taxon>
        <taxon>Pseudomonadati</taxon>
        <taxon>Pseudomonadota</taxon>
        <taxon>Alphaproteobacteria</taxon>
        <taxon>Sphingomonadales</taxon>
        <taxon>Sphingomonadaceae</taxon>
        <taxon>Parasphingorhabdus</taxon>
    </lineage>
</organism>
<dbReference type="SUPFAM" id="SSF56601">
    <property type="entry name" value="beta-lactamase/transpeptidase-like"/>
    <property type="match status" value="1"/>
</dbReference>
<dbReference type="Proteomes" id="UP000501600">
    <property type="component" value="Chromosome"/>
</dbReference>
<dbReference type="PANTHER" id="PTHR35333:SF5">
    <property type="entry name" value="CONSERVED LIPOPROTEIN LPQF-RELATED"/>
    <property type="match status" value="1"/>
</dbReference>
<evidence type="ECO:0000313" key="4">
    <source>
        <dbReference type="Proteomes" id="UP000501600"/>
    </source>
</evidence>
<dbReference type="Gene3D" id="3.40.710.10">
    <property type="entry name" value="DD-peptidase/beta-lactamase superfamily"/>
    <property type="match status" value="1"/>
</dbReference>